<organism evidence="1">
    <name type="scientific">Rhizophora mucronata</name>
    <name type="common">Asiatic mangrove</name>
    <dbReference type="NCBI Taxonomy" id="61149"/>
    <lineage>
        <taxon>Eukaryota</taxon>
        <taxon>Viridiplantae</taxon>
        <taxon>Streptophyta</taxon>
        <taxon>Embryophyta</taxon>
        <taxon>Tracheophyta</taxon>
        <taxon>Spermatophyta</taxon>
        <taxon>Magnoliopsida</taxon>
        <taxon>eudicotyledons</taxon>
        <taxon>Gunneridae</taxon>
        <taxon>Pentapetalae</taxon>
        <taxon>rosids</taxon>
        <taxon>fabids</taxon>
        <taxon>Malpighiales</taxon>
        <taxon>Rhizophoraceae</taxon>
        <taxon>Rhizophora</taxon>
    </lineage>
</organism>
<name>A0A2P2P312_RHIMU</name>
<sequence>MRVTKSSYGCLVYFEQVMEQKNVMAFSRPITVNVKDELNQIHAIKPSILYKSCKSGKKLSILLLN</sequence>
<reference evidence="1" key="1">
    <citation type="submission" date="2018-02" db="EMBL/GenBank/DDBJ databases">
        <title>Rhizophora mucronata_Transcriptome.</title>
        <authorList>
            <person name="Meera S.P."/>
            <person name="Sreeshan A."/>
            <person name="Augustine A."/>
        </authorList>
    </citation>
    <scope>NUCLEOTIDE SEQUENCE</scope>
    <source>
        <tissue evidence="1">Leaf</tissue>
    </source>
</reference>
<dbReference type="AlphaFoldDB" id="A0A2P2P312"/>
<proteinExistence type="predicted"/>
<accession>A0A2P2P312</accession>
<dbReference type="EMBL" id="GGEC01068654">
    <property type="protein sequence ID" value="MBX49138.1"/>
    <property type="molecule type" value="Transcribed_RNA"/>
</dbReference>
<evidence type="ECO:0000313" key="1">
    <source>
        <dbReference type="EMBL" id="MBX49138.1"/>
    </source>
</evidence>
<protein>
    <submittedName>
        <fullName evidence="1">Uncharacterized protein</fullName>
    </submittedName>
</protein>